<name>A0A1V2H0A4_9PROT</name>
<feature type="signal peptide" evidence="2">
    <location>
        <begin position="1"/>
        <end position="26"/>
    </location>
</feature>
<dbReference type="Proteomes" id="UP000188879">
    <property type="component" value="Unassembled WGS sequence"/>
</dbReference>
<dbReference type="RefSeq" id="WP_076958764.1">
    <property type="nucleotide sequence ID" value="NZ_MLCO01000188.1"/>
</dbReference>
<dbReference type="Gene3D" id="3.40.190.10">
    <property type="entry name" value="Periplasmic binding protein-like II"/>
    <property type="match status" value="1"/>
</dbReference>
<dbReference type="OrthoDB" id="7251839at2"/>
<dbReference type="SUPFAM" id="SSF53850">
    <property type="entry name" value="Periplasmic binding protein-like II"/>
    <property type="match status" value="1"/>
</dbReference>
<dbReference type="CDD" id="cd07012">
    <property type="entry name" value="PBP2_Bug_TTT"/>
    <property type="match status" value="1"/>
</dbReference>
<evidence type="ECO:0000313" key="4">
    <source>
        <dbReference type="Proteomes" id="UP000188879"/>
    </source>
</evidence>
<protein>
    <submittedName>
        <fullName evidence="3">Transcriptional initiation protein Tat</fullName>
    </submittedName>
</protein>
<comment type="similarity">
    <text evidence="1">Belongs to the UPF0065 (bug) family.</text>
</comment>
<reference evidence="3 4" key="1">
    <citation type="submission" date="2016-10" db="EMBL/GenBank/DDBJ databases">
        <title>Draft Genome sequence of Roseomonas sp. strain M3.</title>
        <authorList>
            <person name="Subhash Y."/>
            <person name="Lee S."/>
        </authorList>
    </citation>
    <scope>NUCLEOTIDE SEQUENCE [LARGE SCALE GENOMIC DNA]</scope>
    <source>
        <strain evidence="3 4">M3</strain>
    </source>
</reference>
<dbReference type="Gene3D" id="3.40.190.150">
    <property type="entry name" value="Bordetella uptake gene, domain 1"/>
    <property type="match status" value="1"/>
</dbReference>
<evidence type="ECO:0000313" key="3">
    <source>
        <dbReference type="EMBL" id="ONG50481.1"/>
    </source>
</evidence>
<accession>A0A1V2H0A4</accession>
<dbReference type="AlphaFoldDB" id="A0A1V2H0A4"/>
<dbReference type="EMBL" id="MLCO01000188">
    <property type="protein sequence ID" value="ONG50481.1"/>
    <property type="molecule type" value="Genomic_DNA"/>
</dbReference>
<organism evidence="3 4">
    <name type="scientific">Teichococcus deserti</name>
    <dbReference type="NCBI Taxonomy" id="1817963"/>
    <lineage>
        <taxon>Bacteria</taxon>
        <taxon>Pseudomonadati</taxon>
        <taxon>Pseudomonadota</taxon>
        <taxon>Alphaproteobacteria</taxon>
        <taxon>Acetobacterales</taxon>
        <taxon>Roseomonadaceae</taxon>
        <taxon>Roseomonas</taxon>
    </lineage>
</organism>
<dbReference type="PIRSF" id="PIRSF017082">
    <property type="entry name" value="YflP"/>
    <property type="match status" value="1"/>
</dbReference>
<dbReference type="InterPro" id="IPR042100">
    <property type="entry name" value="Bug_dom1"/>
</dbReference>
<gene>
    <name evidence="3" type="ORF">BKE38_18125</name>
</gene>
<feature type="chain" id="PRO_5010732210" evidence="2">
    <location>
        <begin position="27"/>
        <end position="330"/>
    </location>
</feature>
<proteinExistence type="inferred from homology"/>
<dbReference type="Pfam" id="PF03401">
    <property type="entry name" value="TctC"/>
    <property type="match status" value="1"/>
</dbReference>
<dbReference type="PANTHER" id="PTHR42928">
    <property type="entry name" value="TRICARBOXYLATE-BINDING PROTEIN"/>
    <property type="match status" value="1"/>
</dbReference>
<sequence length="330" mass="34155">MILRRRSLLATPALLPALSLGSRARAQGAAWPTRPVRMIVPFAAGGSTDVSARMITPKMSEILGQSVVIENRAGAGGTVGSDAVAKSAPDGSTFLMGTISTHVLAVGLYGARLPYDPERDFVAVAPTVLVPICITVHPSLGVTTLAEFIALLKANPGKYSYGTGGAGGSAHIAAVSFLNAIGAQAEHIPYRGSAPMLSDLLAGQVAVGFDTPALIAPYHKTGALRCLAIATDEHSTLMPEVPTAAQAGLPNYRAYSWFGVFAPAGTPAPIVQKMNAAVRAAVEEPETARKLRELELPPIEKGSPADFATFLKAELALWVPLVKASGATAD</sequence>
<dbReference type="PANTHER" id="PTHR42928:SF5">
    <property type="entry name" value="BLR1237 PROTEIN"/>
    <property type="match status" value="1"/>
</dbReference>
<dbReference type="InterPro" id="IPR005064">
    <property type="entry name" value="BUG"/>
</dbReference>
<keyword evidence="2" id="KW-0732">Signal</keyword>
<evidence type="ECO:0000256" key="1">
    <source>
        <dbReference type="ARBA" id="ARBA00006987"/>
    </source>
</evidence>
<comment type="caution">
    <text evidence="3">The sequence shown here is derived from an EMBL/GenBank/DDBJ whole genome shotgun (WGS) entry which is preliminary data.</text>
</comment>
<evidence type="ECO:0000256" key="2">
    <source>
        <dbReference type="SAM" id="SignalP"/>
    </source>
</evidence>
<keyword evidence="4" id="KW-1185">Reference proteome</keyword>